<dbReference type="PANTHER" id="PTHR11067:SF9">
    <property type="entry name" value="INOSINE TRIPHOSPHATE PYROPHOSPHATASE"/>
    <property type="match status" value="1"/>
</dbReference>
<keyword evidence="4" id="KW-1185">Reference proteome</keyword>
<dbReference type="AlphaFoldDB" id="A0A9W6SJ29"/>
<name>A0A9W6SJ29_9ACTN</name>
<dbReference type="PANTHER" id="PTHR11067">
    <property type="entry name" value="INOSINE TRIPHOSPHATE PYROPHOSPHATASE/HAM1 PROTEIN"/>
    <property type="match status" value="1"/>
</dbReference>
<reference evidence="3" key="1">
    <citation type="submission" date="2023-03" db="EMBL/GenBank/DDBJ databases">
        <title>Actinorhabdospora filicis NBRC 111898.</title>
        <authorList>
            <person name="Ichikawa N."/>
            <person name="Sato H."/>
            <person name="Tonouchi N."/>
        </authorList>
    </citation>
    <scope>NUCLEOTIDE SEQUENCE</scope>
    <source>
        <strain evidence="3">NBRC 111898</strain>
    </source>
</reference>
<gene>
    <name evidence="3" type="ORF">Afil01_03880</name>
</gene>
<comment type="caution">
    <text evidence="3">The sequence shown here is derived from an EMBL/GenBank/DDBJ whole genome shotgun (WGS) entry which is preliminary data.</text>
</comment>
<dbReference type="GO" id="GO:0005737">
    <property type="term" value="C:cytoplasm"/>
    <property type="evidence" value="ECO:0007669"/>
    <property type="project" value="TreeGrafter"/>
</dbReference>
<dbReference type="EMBL" id="BSTX01000001">
    <property type="protein sequence ID" value="GLZ75581.1"/>
    <property type="molecule type" value="Genomic_DNA"/>
</dbReference>
<evidence type="ECO:0000256" key="1">
    <source>
        <dbReference type="ARBA" id="ARBA00008023"/>
    </source>
</evidence>
<evidence type="ECO:0000256" key="2">
    <source>
        <dbReference type="ARBA" id="ARBA00022801"/>
    </source>
</evidence>
<dbReference type="Gene3D" id="3.90.950.10">
    <property type="match status" value="1"/>
</dbReference>
<accession>A0A9W6SJ29</accession>
<sequence>MTAHTVSFVTGNDAKLAAAREALRGFDVRAVGVELDEIQSVDVREVAEHKARQAHRVLGGPVIVEDSGFSIDELGGFPGALAKPLLASAGARGVVALADLTRSRAARFTSVLVYIGPDGASRTFCDEGRPGTVSPVPIGAETPGVWAQLWRVFIPSGEHTTLAALDERERVRLLEGWRRESVFTLLGEWLAAVN</sequence>
<dbReference type="GO" id="GO:0047429">
    <property type="term" value="F:nucleoside triphosphate diphosphatase activity"/>
    <property type="evidence" value="ECO:0007669"/>
    <property type="project" value="InterPro"/>
</dbReference>
<proteinExistence type="inferred from homology"/>
<organism evidence="3 4">
    <name type="scientific">Actinorhabdospora filicis</name>
    <dbReference type="NCBI Taxonomy" id="1785913"/>
    <lineage>
        <taxon>Bacteria</taxon>
        <taxon>Bacillati</taxon>
        <taxon>Actinomycetota</taxon>
        <taxon>Actinomycetes</taxon>
        <taxon>Micromonosporales</taxon>
        <taxon>Micromonosporaceae</taxon>
        <taxon>Actinorhabdospora</taxon>
    </lineage>
</organism>
<dbReference type="GO" id="GO:0009143">
    <property type="term" value="P:nucleoside triphosphate catabolic process"/>
    <property type="evidence" value="ECO:0007669"/>
    <property type="project" value="InterPro"/>
</dbReference>
<dbReference type="SUPFAM" id="SSF52972">
    <property type="entry name" value="ITPase-like"/>
    <property type="match status" value="1"/>
</dbReference>
<protein>
    <submittedName>
        <fullName evidence="3">Non-canonical purine NTP pyrophosphatase</fullName>
    </submittedName>
</protein>
<dbReference type="InterPro" id="IPR029001">
    <property type="entry name" value="ITPase-like_fam"/>
</dbReference>
<evidence type="ECO:0000313" key="3">
    <source>
        <dbReference type="EMBL" id="GLZ75581.1"/>
    </source>
</evidence>
<keyword evidence="2" id="KW-0378">Hydrolase</keyword>
<dbReference type="Pfam" id="PF01725">
    <property type="entry name" value="Ham1p_like"/>
    <property type="match status" value="1"/>
</dbReference>
<comment type="similarity">
    <text evidence="1">Belongs to the HAM1 NTPase family.</text>
</comment>
<dbReference type="InterPro" id="IPR002637">
    <property type="entry name" value="RdgB/HAM1"/>
</dbReference>
<dbReference type="Proteomes" id="UP001165079">
    <property type="component" value="Unassembled WGS sequence"/>
</dbReference>
<evidence type="ECO:0000313" key="4">
    <source>
        <dbReference type="Proteomes" id="UP001165079"/>
    </source>
</evidence>